<feature type="region of interest" description="Disordered" evidence="9">
    <location>
        <begin position="844"/>
        <end position="893"/>
    </location>
</feature>
<dbReference type="Proteomes" id="UP000009131">
    <property type="component" value="Unassembled WGS sequence"/>
</dbReference>
<feature type="region of interest" description="Disordered" evidence="9">
    <location>
        <begin position="440"/>
        <end position="570"/>
    </location>
</feature>
<evidence type="ECO:0000256" key="3">
    <source>
        <dbReference type="ARBA" id="ARBA00022552"/>
    </source>
</evidence>
<feature type="domain" description="Ribosomal RNA methyltransferase SPB1-like C-terminal" evidence="11">
    <location>
        <begin position="663"/>
        <end position="879"/>
    </location>
</feature>
<keyword evidence="5 8" id="KW-0808">Transferase</keyword>
<feature type="domain" description="DUF3381" evidence="12">
    <location>
        <begin position="259"/>
        <end position="408"/>
    </location>
</feature>
<dbReference type="EMBL" id="BABT02000025">
    <property type="protein sequence ID" value="GAA93918.1"/>
    <property type="molecule type" value="Genomic_DNA"/>
</dbReference>
<feature type="region of interest" description="Disordered" evidence="9">
    <location>
        <begin position="632"/>
        <end position="693"/>
    </location>
</feature>
<dbReference type="PANTHER" id="PTHR10920">
    <property type="entry name" value="RIBOSOMAL RNA METHYLTRANSFERASE"/>
    <property type="match status" value="1"/>
</dbReference>
<dbReference type="InterPro" id="IPR028589">
    <property type="entry name" value="SPB1-like"/>
</dbReference>
<dbReference type="SUPFAM" id="SSF53335">
    <property type="entry name" value="S-adenosyl-L-methionine-dependent methyltransferases"/>
    <property type="match status" value="1"/>
</dbReference>
<feature type="binding site" evidence="8">
    <location>
        <position position="118"/>
    </location>
    <ligand>
        <name>S-adenosyl-L-methionine</name>
        <dbReference type="ChEBI" id="CHEBI:59789"/>
    </ligand>
</feature>
<evidence type="ECO:0000256" key="5">
    <source>
        <dbReference type="ARBA" id="ARBA00022679"/>
    </source>
</evidence>
<feature type="binding site" evidence="8">
    <location>
        <position position="57"/>
    </location>
    <ligand>
        <name>S-adenosyl-L-methionine</name>
        <dbReference type="ChEBI" id="CHEBI:59789"/>
    </ligand>
</feature>
<feature type="region of interest" description="Disordered" evidence="9">
    <location>
        <begin position="369"/>
        <end position="402"/>
    </location>
</feature>
<organism evidence="13 14">
    <name type="scientific">Mixia osmundae (strain CBS 9802 / IAM 14324 / JCM 22182 / KY 12970)</name>
    <dbReference type="NCBI Taxonomy" id="764103"/>
    <lineage>
        <taxon>Eukaryota</taxon>
        <taxon>Fungi</taxon>
        <taxon>Dikarya</taxon>
        <taxon>Basidiomycota</taxon>
        <taxon>Pucciniomycotina</taxon>
        <taxon>Mixiomycetes</taxon>
        <taxon>Mixiales</taxon>
        <taxon>Mixiaceae</taxon>
        <taxon>Mixia</taxon>
    </lineage>
</organism>
<feature type="compositionally biased region" description="Basic and acidic residues" evidence="9">
    <location>
        <begin position="680"/>
        <end position="693"/>
    </location>
</feature>
<feature type="compositionally biased region" description="Basic residues" evidence="9">
    <location>
        <begin position="850"/>
        <end position="861"/>
    </location>
</feature>
<dbReference type="OrthoDB" id="1287559at2759"/>
<keyword evidence="3 8" id="KW-0698">rRNA processing</keyword>
<dbReference type="Pfam" id="PF07780">
    <property type="entry name" value="Spb1_C"/>
    <property type="match status" value="1"/>
</dbReference>
<dbReference type="GO" id="GO:0008650">
    <property type="term" value="F:rRNA (uridine-2'-O-)-methyltransferase activity"/>
    <property type="evidence" value="ECO:0007669"/>
    <property type="project" value="TreeGrafter"/>
</dbReference>
<feature type="compositionally biased region" description="Basic and acidic residues" evidence="9">
    <location>
        <begin position="484"/>
        <end position="523"/>
    </location>
</feature>
<dbReference type="GO" id="GO:0000466">
    <property type="term" value="P:maturation of 5.8S rRNA from tricistronic rRNA transcript (SSU-rRNA, 5.8S rRNA, LSU-rRNA)"/>
    <property type="evidence" value="ECO:0007669"/>
    <property type="project" value="TreeGrafter"/>
</dbReference>
<dbReference type="RefSeq" id="XP_014570449.1">
    <property type="nucleotide sequence ID" value="XM_014714963.1"/>
</dbReference>
<dbReference type="HAMAP" id="MF_03163">
    <property type="entry name" value="RNA_methyltr_E_SPB1"/>
    <property type="match status" value="1"/>
</dbReference>
<feature type="active site" description="Proton acceptor" evidence="8">
    <location>
        <position position="158"/>
    </location>
</feature>
<dbReference type="PANTHER" id="PTHR10920:SF13">
    <property type="entry name" value="PRE-RRNA 2'-O-RIBOSE RNA METHYLTRANSFERASE FTSJ3"/>
    <property type="match status" value="1"/>
</dbReference>
<dbReference type="FunCoup" id="G7DT39">
    <property type="interactions" value="550"/>
</dbReference>
<feature type="binding site" evidence="8">
    <location>
        <position position="59"/>
    </location>
    <ligand>
        <name>S-adenosyl-L-methionine</name>
        <dbReference type="ChEBI" id="CHEBI:59789"/>
    </ligand>
</feature>
<feature type="compositionally biased region" description="Acidic residues" evidence="9">
    <location>
        <begin position="645"/>
        <end position="679"/>
    </location>
</feature>
<evidence type="ECO:0000259" key="11">
    <source>
        <dbReference type="Pfam" id="PF07780"/>
    </source>
</evidence>
<evidence type="ECO:0000313" key="13">
    <source>
        <dbReference type="EMBL" id="GAA93918.1"/>
    </source>
</evidence>
<evidence type="ECO:0000256" key="9">
    <source>
        <dbReference type="SAM" id="MobiDB-lite"/>
    </source>
</evidence>
<feature type="compositionally biased region" description="Basic residues" evidence="9">
    <location>
        <begin position="390"/>
        <end position="399"/>
    </location>
</feature>
<reference evidence="13 14" key="2">
    <citation type="journal article" date="2012" name="Open Biol.">
        <title>Characteristics of nucleosomes and linker DNA regions on the genome of the basidiomycete Mixia osmundae revealed by mono- and dinucleosome mapping.</title>
        <authorList>
            <person name="Nishida H."/>
            <person name="Kondo S."/>
            <person name="Matsumoto T."/>
            <person name="Suzuki Y."/>
            <person name="Yoshikawa H."/>
            <person name="Taylor T.D."/>
            <person name="Sugiyama J."/>
        </authorList>
    </citation>
    <scope>NUCLEOTIDE SEQUENCE [LARGE SCALE GENOMIC DNA]</scope>
    <source>
        <strain evidence="14">CBS 9802 / IAM 14324 / JCM 22182 / KY 12970</strain>
    </source>
</reference>
<dbReference type="FunFam" id="3.40.50.150:FF:000004">
    <property type="entry name" value="AdoMet-dependent rRNA methyltransferase SPB1"/>
    <property type="match status" value="1"/>
</dbReference>
<sequence length="893" mass="100960">MGKSQKKTGKGRLDKWYKLAKEQGYRARSAFKLIQINKKYQFLESARCCIDLCAAPGGWLQVASKAMPPNSVIVGIDLVAIKPIARCVTIAEDITTDACRRAIRAEVKDWKADVVLHDGAPNVGTAWIQDAFTQAELVLASLKLATEFLAPGGTFVTKVFRSSDYNSLMFVFNQLFKRVEATKPPSSRNVSAEIFVVCQGFLAPRKIDPRFLDAKSVFSDLDMMAATSAKSAGEDTEAEGGKPRKINKLTPNALNVFHPEKKRRNREGYADGDYTLHHTTPANEYITTRDPIDLLARTNKISFESTEELELLKNAETTEDIRVSCEDLKVLGKREFKQLLKWRSKIRLQRGLDVKHVPAPEETAVEVEPLNEEEELEQEVDRLKTEEANRKRRDRRRLNEKKARDLQRMQLHMTTPADIGLERQDGMDNIFELSAIDGRSNRIGQTGFDSDDEESLRPSKPKQIIPHVEDESDEDEDISDEEELRIRQAERDLDRQYDSYQNRKLEKDSRYQVKEARKKRDAEEGVWGGIEDAAQSSEDEMTLGAASQKRARQLDSDDEEVDESDVEGDVDAEAEAIMASRGHVRSKEGKLIQSLVNKKAGTAETKARAADLWFDQPAFRDIQGLDALMGLEDASPSVPSSADEGKEEDEEVDMLPDIEDREDSDESGFEEVAMDADPDEWLKAGEEEEERKRERIERLGLTTVEAVSIAQRLVNREVTKDELLDEGFTRHAFNDKDGLPSWFLDDEMKHFRHNIPVTKEASDALKEKVRALNARPIKKIAEAKARKKMRTLRRLEKAQKKADTVNETDDITEKEKAASIAKILAKSGGNKPAKRREIKVVVAKGANRGQKGRPKGVKGRYKMVDPRGKKEIRAEKRIARRDAGKKPKSSRHH</sequence>
<evidence type="ECO:0000313" key="14">
    <source>
        <dbReference type="Proteomes" id="UP000009131"/>
    </source>
</evidence>
<evidence type="ECO:0000256" key="8">
    <source>
        <dbReference type="HAMAP-Rule" id="MF_03163"/>
    </source>
</evidence>
<keyword evidence="14" id="KW-1185">Reference proteome</keyword>
<feature type="domain" description="Ribosomal RNA methyltransferase FtsJ" evidence="10">
    <location>
        <begin position="25"/>
        <end position="201"/>
    </location>
</feature>
<feature type="compositionally biased region" description="Basic and acidic residues" evidence="9">
    <location>
        <begin position="862"/>
        <end position="885"/>
    </location>
</feature>
<evidence type="ECO:0000256" key="1">
    <source>
        <dbReference type="ARBA" id="ARBA00004604"/>
    </source>
</evidence>
<dbReference type="HAMAP" id="MF_01547">
    <property type="entry name" value="RNA_methyltr_E"/>
    <property type="match status" value="1"/>
</dbReference>
<dbReference type="InterPro" id="IPR050082">
    <property type="entry name" value="RNA_methyltr_RlmE"/>
</dbReference>
<feature type="coiled-coil region" evidence="8">
    <location>
        <begin position="778"/>
        <end position="808"/>
    </location>
</feature>
<gene>
    <name evidence="13" type="primary">Mo00564</name>
    <name evidence="13" type="ORF">E5Q_00564</name>
</gene>
<evidence type="ECO:0000256" key="2">
    <source>
        <dbReference type="ARBA" id="ARBA00022517"/>
    </source>
</evidence>
<keyword evidence="8" id="KW-0175">Coiled coil</keyword>
<name>G7DT39_MIXOS</name>
<evidence type="ECO:0000256" key="4">
    <source>
        <dbReference type="ARBA" id="ARBA00022603"/>
    </source>
</evidence>
<evidence type="ECO:0000259" key="12">
    <source>
        <dbReference type="Pfam" id="PF11861"/>
    </source>
</evidence>
<dbReference type="HOGENOM" id="CLU_009422_8_1_1"/>
<dbReference type="STRING" id="764103.G7DT39"/>
<dbReference type="InterPro" id="IPR002877">
    <property type="entry name" value="RNA_MeTrfase_FtsJ_dom"/>
</dbReference>
<dbReference type="InterPro" id="IPR024576">
    <property type="entry name" value="rRNA_MeTfrase_Spb1_DUF3381"/>
</dbReference>
<keyword evidence="2 8" id="KW-0690">Ribosome biogenesis</keyword>
<evidence type="ECO:0000259" key="10">
    <source>
        <dbReference type="Pfam" id="PF01728"/>
    </source>
</evidence>
<dbReference type="AlphaFoldDB" id="G7DT39"/>
<comment type="caution">
    <text evidence="13">The sequence shown here is derived from an EMBL/GenBank/DDBJ whole genome shotgun (WGS) entry which is preliminary data.</text>
</comment>
<feature type="binding site" evidence="8">
    <location>
        <position position="77"/>
    </location>
    <ligand>
        <name>S-adenosyl-L-methionine</name>
        <dbReference type="ChEBI" id="CHEBI:59789"/>
    </ligand>
</feature>
<keyword evidence="6 8" id="KW-0949">S-adenosyl-L-methionine</keyword>
<dbReference type="GO" id="GO:0016435">
    <property type="term" value="F:rRNA (guanine) methyltransferase activity"/>
    <property type="evidence" value="ECO:0007669"/>
    <property type="project" value="TreeGrafter"/>
</dbReference>
<dbReference type="GO" id="GO:0005730">
    <property type="term" value="C:nucleolus"/>
    <property type="evidence" value="ECO:0007669"/>
    <property type="project" value="UniProtKB-SubCell"/>
</dbReference>
<dbReference type="InterPro" id="IPR015507">
    <property type="entry name" value="rRNA-MeTfrase_E"/>
</dbReference>
<proteinExistence type="inferred from homology"/>
<feature type="compositionally biased region" description="Acidic residues" evidence="9">
    <location>
        <begin position="369"/>
        <end position="378"/>
    </location>
</feature>
<dbReference type="GO" id="GO:0000463">
    <property type="term" value="P:maturation of LSU-rRNA from tricistronic rRNA transcript (SSU-rRNA, 5.8S rRNA, LSU-rRNA)"/>
    <property type="evidence" value="ECO:0007669"/>
    <property type="project" value="TreeGrafter"/>
</dbReference>
<dbReference type="eggNOG" id="KOG1098">
    <property type="taxonomic scope" value="Eukaryota"/>
</dbReference>
<feature type="compositionally biased region" description="Basic and acidic residues" evidence="9">
    <location>
        <begin position="379"/>
        <end position="389"/>
    </location>
</feature>
<feature type="compositionally biased region" description="Acidic residues" evidence="9">
    <location>
        <begin position="556"/>
        <end position="570"/>
    </location>
</feature>
<evidence type="ECO:0000256" key="7">
    <source>
        <dbReference type="ARBA" id="ARBA00023242"/>
    </source>
</evidence>
<protein>
    <submittedName>
        <fullName evidence="13">Uncharacterized protein</fullName>
    </submittedName>
</protein>
<keyword evidence="4 8" id="KW-0489">Methyltransferase</keyword>
<feature type="binding site" evidence="8">
    <location>
        <position position="93"/>
    </location>
    <ligand>
        <name>S-adenosyl-L-methionine</name>
        <dbReference type="ChEBI" id="CHEBI:59789"/>
    </ligand>
</feature>
<accession>G7DT39</accession>
<keyword evidence="7 8" id="KW-0539">Nucleus</keyword>
<dbReference type="GO" id="GO:0030687">
    <property type="term" value="C:preribosome, large subunit precursor"/>
    <property type="evidence" value="ECO:0007669"/>
    <property type="project" value="TreeGrafter"/>
</dbReference>
<dbReference type="Pfam" id="PF01728">
    <property type="entry name" value="FtsJ"/>
    <property type="match status" value="1"/>
</dbReference>
<dbReference type="InterPro" id="IPR012920">
    <property type="entry name" value="rRNA_MeTfrase_SPB1-like_C"/>
</dbReference>
<dbReference type="OMA" id="QRKDKYY"/>
<evidence type="ECO:0000256" key="6">
    <source>
        <dbReference type="ARBA" id="ARBA00022691"/>
    </source>
</evidence>
<comment type="similarity">
    <text evidence="8">Belongs to the class I-like SAM-binding methyltransferase superfamily. RNA methyltransferase RlmE family. SPB1 subfamily.</text>
</comment>
<dbReference type="Gene3D" id="3.40.50.150">
    <property type="entry name" value="Vaccinia Virus protein VP39"/>
    <property type="match status" value="1"/>
</dbReference>
<dbReference type="Pfam" id="PF11861">
    <property type="entry name" value="DUF3381"/>
    <property type="match status" value="1"/>
</dbReference>
<dbReference type="InterPro" id="IPR029063">
    <property type="entry name" value="SAM-dependent_MTases_sf"/>
</dbReference>
<feature type="compositionally biased region" description="Acidic residues" evidence="9">
    <location>
        <begin position="470"/>
        <end position="483"/>
    </location>
</feature>
<comment type="subcellular location">
    <subcellularLocation>
        <location evidence="1 8">Nucleus</location>
        <location evidence="1 8">Nucleolus</location>
    </subcellularLocation>
</comment>
<dbReference type="InParanoid" id="G7DT39"/>
<reference evidence="13 14" key="1">
    <citation type="journal article" date="2011" name="J. Gen. Appl. Microbiol.">
        <title>Draft genome sequencing of the enigmatic basidiomycete Mixia osmundae.</title>
        <authorList>
            <person name="Nishida H."/>
            <person name="Nagatsuka Y."/>
            <person name="Sugiyama J."/>
        </authorList>
    </citation>
    <scope>NUCLEOTIDE SEQUENCE [LARGE SCALE GENOMIC DNA]</scope>
    <source>
        <strain evidence="14">CBS 9802 / IAM 14324 / JCM 22182 / KY 12970</strain>
    </source>
</reference>